<feature type="domain" description="Ubiquitin-like" evidence="5">
    <location>
        <begin position="401"/>
        <end position="469"/>
    </location>
</feature>
<protein>
    <submittedName>
        <fullName evidence="8">Telomere repeat-binding 5-like isoform X1</fullName>
    </submittedName>
</protein>
<dbReference type="EMBL" id="CACTIH010002129">
    <property type="protein sequence ID" value="CAA2973856.1"/>
    <property type="molecule type" value="Genomic_DNA"/>
</dbReference>
<evidence type="ECO:0000256" key="3">
    <source>
        <dbReference type="ARBA" id="ARBA00023242"/>
    </source>
</evidence>
<evidence type="ECO:0000313" key="8">
    <source>
        <dbReference type="EMBL" id="CAA2973856.1"/>
    </source>
</evidence>
<proteinExistence type="predicted"/>
<dbReference type="InterPro" id="IPR031105">
    <property type="entry name" value="TRP_plant"/>
</dbReference>
<dbReference type="PANTHER" id="PTHR21717:SF70">
    <property type="entry name" value="TELOMERE REPEAT-BINDING PROTEIN 2-RELATED"/>
    <property type="match status" value="1"/>
</dbReference>
<evidence type="ECO:0000259" key="6">
    <source>
        <dbReference type="PROSITE" id="PS50090"/>
    </source>
</evidence>
<dbReference type="InterPro" id="IPR001005">
    <property type="entry name" value="SANT/Myb"/>
</dbReference>
<dbReference type="GO" id="GO:0042162">
    <property type="term" value="F:telomeric DNA binding"/>
    <property type="evidence" value="ECO:0007669"/>
    <property type="project" value="UniProtKB-ARBA"/>
</dbReference>
<accession>A0A8S0R4L5</accession>
<dbReference type="Pfam" id="PF23603">
    <property type="entry name" value="Ubiquitin_TPR1"/>
    <property type="match status" value="1"/>
</dbReference>
<dbReference type="GO" id="GO:0005634">
    <property type="term" value="C:nucleus"/>
    <property type="evidence" value="ECO:0007669"/>
    <property type="project" value="UniProtKB-SubCell"/>
</dbReference>
<feature type="region of interest" description="Disordered" evidence="4">
    <location>
        <begin position="472"/>
        <end position="507"/>
    </location>
</feature>
<dbReference type="SUPFAM" id="SSF54236">
    <property type="entry name" value="Ubiquitin-like"/>
    <property type="match status" value="1"/>
</dbReference>
<dbReference type="Gramene" id="OE9A025223T4">
    <property type="protein sequence ID" value="OE9A025223C4"/>
    <property type="gene ID" value="OE9A025223"/>
</dbReference>
<dbReference type="Proteomes" id="UP000594638">
    <property type="component" value="Unassembled WGS sequence"/>
</dbReference>
<dbReference type="InterPro" id="IPR017930">
    <property type="entry name" value="Myb_dom"/>
</dbReference>
<feature type="region of interest" description="Disordered" evidence="4">
    <location>
        <begin position="531"/>
        <end position="558"/>
    </location>
</feature>
<reference evidence="8 9" key="1">
    <citation type="submission" date="2019-12" db="EMBL/GenBank/DDBJ databases">
        <authorList>
            <person name="Alioto T."/>
            <person name="Alioto T."/>
            <person name="Gomez Garrido J."/>
        </authorList>
    </citation>
    <scope>NUCLEOTIDE SEQUENCE [LARGE SCALE GENOMIC DNA]</scope>
</reference>
<dbReference type="InterPro" id="IPR057625">
    <property type="entry name" value="TPR1-6-like_ubiquitin"/>
</dbReference>
<dbReference type="InterPro" id="IPR029071">
    <property type="entry name" value="Ubiquitin-like_domsf"/>
</dbReference>
<keyword evidence="9" id="KW-1185">Reference proteome</keyword>
<comment type="subcellular location">
    <subcellularLocation>
        <location evidence="1">Nucleus</location>
    </subcellularLocation>
</comment>
<dbReference type="OrthoDB" id="2020981at2759"/>
<gene>
    <name evidence="8" type="ORF">OLEA9_A025223</name>
</gene>
<dbReference type="PROSITE" id="PS50090">
    <property type="entry name" value="MYB_LIKE"/>
    <property type="match status" value="1"/>
</dbReference>
<organism evidence="8 9">
    <name type="scientific">Olea europaea subsp. europaea</name>
    <dbReference type="NCBI Taxonomy" id="158383"/>
    <lineage>
        <taxon>Eukaryota</taxon>
        <taxon>Viridiplantae</taxon>
        <taxon>Streptophyta</taxon>
        <taxon>Embryophyta</taxon>
        <taxon>Tracheophyta</taxon>
        <taxon>Spermatophyta</taxon>
        <taxon>Magnoliopsida</taxon>
        <taxon>eudicotyledons</taxon>
        <taxon>Gunneridae</taxon>
        <taxon>Pentapetalae</taxon>
        <taxon>asterids</taxon>
        <taxon>lamiids</taxon>
        <taxon>Lamiales</taxon>
        <taxon>Oleaceae</taxon>
        <taxon>Oleeae</taxon>
        <taxon>Olea</taxon>
    </lineage>
</organism>
<dbReference type="AlphaFoldDB" id="A0A8S0R4L5"/>
<dbReference type="Gene3D" id="1.10.246.220">
    <property type="match status" value="1"/>
</dbReference>
<name>A0A8S0R4L5_OLEEU</name>
<dbReference type="Gramene" id="OE9A025223T6">
    <property type="protein sequence ID" value="OE9A025223C6"/>
    <property type="gene ID" value="OE9A025223"/>
</dbReference>
<evidence type="ECO:0000256" key="2">
    <source>
        <dbReference type="ARBA" id="ARBA00023125"/>
    </source>
</evidence>
<comment type="caution">
    <text evidence="8">The sequence shown here is derived from an EMBL/GenBank/DDBJ whole genome shotgun (WGS) entry which is preliminary data.</text>
</comment>
<dbReference type="InterPro" id="IPR009057">
    <property type="entry name" value="Homeodomain-like_sf"/>
</dbReference>
<dbReference type="SUPFAM" id="SSF46689">
    <property type="entry name" value="Homeodomain-like"/>
    <property type="match status" value="1"/>
</dbReference>
<dbReference type="PROSITE" id="PS50053">
    <property type="entry name" value="UBIQUITIN_2"/>
    <property type="match status" value="1"/>
</dbReference>
<dbReference type="SMART" id="SM00717">
    <property type="entry name" value="SANT"/>
    <property type="match status" value="1"/>
</dbReference>
<keyword evidence="2" id="KW-0238">DNA-binding</keyword>
<feature type="compositionally biased region" description="Polar residues" evidence="4">
    <location>
        <begin position="544"/>
        <end position="558"/>
    </location>
</feature>
<evidence type="ECO:0000256" key="4">
    <source>
        <dbReference type="SAM" id="MobiDB-lite"/>
    </source>
</evidence>
<evidence type="ECO:0000259" key="7">
    <source>
        <dbReference type="PROSITE" id="PS51294"/>
    </source>
</evidence>
<dbReference type="InterPro" id="IPR000626">
    <property type="entry name" value="Ubiquitin-like_dom"/>
</dbReference>
<dbReference type="Pfam" id="PF00249">
    <property type="entry name" value="Myb_DNA-binding"/>
    <property type="match status" value="1"/>
</dbReference>
<sequence length="688" mass="76287">MKLQKRLDYGFSGYEVPRIPRAARSSRRRCIFPSKTDDHQLGSFDLLATVADELLMEGGISPNPVDTFSGEEHQAVVEDSITEERAKDKPFIVKPCDLDICDQSSLLTEQVLEAPVSNFGSNELTSLPNDVCLLPASVITSECLQKVGSAGQFADDECKLGLRIITQKLDVQSSGCRVSTGCRLEGESEKQIKMESKIFRNLSISSRDGMCGPGCRETWERKESALVRSSNSVKFPSCRGHMSCCSFPFNSEGVKIVTRDNDENSSRRTQPRNANKAIRSLARSGDRRIRKSLVSKYWKTTTNLQGEGYNSNKKRCSFPNTKNRYKRQISQRDYPFKKRKLYYCSSAPNTDVIVSSDGICSLPEHDSKAAACSYGSALPGVNAAPTSATGECSPSQSNSHVKLKIKSFRVPELFIEIPETATVGSLKRTVMKAVTAILGDGLRVGMLLQGKKIRDDNRTLLQTGISHDNKSDALGFTLEPNHTQASPTVCPEDPFQLPRDNPQPLARISPISNAVQDAVKQGNLDALPDLMGSNIRNFPESDNDSAPSTPDMSLEKTPTGSRALVAVPEMREPLAIVSTHKSKRSESLQRRMRRPFTVSEVEALVQAVEKLGTGRWRDVKLKAFDNVKHRTYVDLKDKWKTLVHTARISPQQRRGEPVPQELLDRVLTAHAYWSEQQTKYQLGSQAAT</sequence>
<dbReference type="CDD" id="cd11660">
    <property type="entry name" value="SANT_TRF"/>
    <property type="match status" value="1"/>
</dbReference>
<dbReference type="PANTHER" id="PTHR21717">
    <property type="entry name" value="TELOMERIC REPEAT BINDING PROTEIN"/>
    <property type="match status" value="1"/>
</dbReference>
<dbReference type="PROSITE" id="PS51294">
    <property type="entry name" value="HTH_MYB"/>
    <property type="match status" value="1"/>
</dbReference>
<keyword evidence="3" id="KW-0539">Nucleus</keyword>
<evidence type="ECO:0000259" key="5">
    <source>
        <dbReference type="PROSITE" id="PS50053"/>
    </source>
</evidence>
<feature type="domain" description="HTH myb-type" evidence="7">
    <location>
        <begin position="588"/>
        <end position="647"/>
    </location>
</feature>
<evidence type="ECO:0000313" key="9">
    <source>
        <dbReference type="Proteomes" id="UP000594638"/>
    </source>
</evidence>
<evidence type="ECO:0000256" key="1">
    <source>
        <dbReference type="ARBA" id="ARBA00004123"/>
    </source>
</evidence>
<feature type="domain" description="Myb-like" evidence="6">
    <location>
        <begin position="588"/>
        <end position="643"/>
    </location>
</feature>